<feature type="domain" description="AGC-kinase C-terminal" evidence="7">
    <location>
        <begin position="93"/>
        <end position="144"/>
    </location>
</feature>
<dbReference type="PROSITE" id="PS51285">
    <property type="entry name" value="AGC_KINASE_CTER"/>
    <property type="match status" value="1"/>
</dbReference>
<dbReference type="KEGG" id="char:116220990"/>
<dbReference type="InterPro" id="IPR011009">
    <property type="entry name" value="Kinase-like_dom_sf"/>
</dbReference>
<accession>A0A6P8FBA7</accession>
<evidence type="ECO:0000259" key="7">
    <source>
        <dbReference type="PROSITE" id="PS51285"/>
    </source>
</evidence>
<dbReference type="GO" id="GO:0004674">
    <property type="term" value="F:protein serine/threonine kinase activity"/>
    <property type="evidence" value="ECO:0007669"/>
    <property type="project" value="UniProtKB-KW"/>
</dbReference>
<protein>
    <submittedName>
        <fullName evidence="9">cGMP-dependent protein kinase 1-like</fullName>
    </submittedName>
</protein>
<dbReference type="PANTHER" id="PTHR24353:SF68">
    <property type="match status" value="1"/>
</dbReference>
<keyword evidence="8" id="KW-1185">Reference proteome</keyword>
<keyword evidence="5" id="KW-0067">ATP-binding</keyword>
<name>A0A6P8FBA7_CLUHA</name>
<organism evidence="8 9">
    <name type="scientific">Clupea harengus</name>
    <name type="common">Atlantic herring</name>
    <dbReference type="NCBI Taxonomy" id="7950"/>
    <lineage>
        <taxon>Eukaryota</taxon>
        <taxon>Metazoa</taxon>
        <taxon>Chordata</taxon>
        <taxon>Craniata</taxon>
        <taxon>Vertebrata</taxon>
        <taxon>Euteleostomi</taxon>
        <taxon>Actinopterygii</taxon>
        <taxon>Neopterygii</taxon>
        <taxon>Teleostei</taxon>
        <taxon>Clupei</taxon>
        <taxon>Clupeiformes</taxon>
        <taxon>Clupeoidei</taxon>
        <taxon>Clupeidae</taxon>
        <taxon>Clupea</taxon>
    </lineage>
</organism>
<dbReference type="OrthoDB" id="63267at2759"/>
<evidence type="ECO:0000256" key="1">
    <source>
        <dbReference type="ARBA" id="ARBA00022527"/>
    </source>
</evidence>
<proteinExistence type="predicted"/>
<evidence type="ECO:0000256" key="4">
    <source>
        <dbReference type="ARBA" id="ARBA00022777"/>
    </source>
</evidence>
<dbReference type="GO" id="GO:0005524">
    <property type="term" value="F:ATP binding"/>
    <property type="evidence" value="ECO:0007669"/>
    <property type="project" value="UniProtKB-KW"/>
</dbReference>
<dbReference type="PANTHER" id="PTHR24353">
    <property type="entry name" value="CYCLIC NUCLEOTIDE-DEPENDENT PROTEIN KINASE"/>
    <property type="match status" value="1"/>
</dbReference>
<keyword evidence="4" id="KW-0418">Kinase</keyword>
<dbReference type="InterPro" id="IPR000961">
    <property type="entry name" value="AGC-kinase_C"/>
</dbReference>
<dbReference type="SUPFAM" id="SSF56112">
    <property type="entry name" value="Protein kinase-like (PK-like)"/>
    <property type="match status" value="1"/>
</dbReference>
<evidence type="ECO:0000256" key="3">
    <source>
        <dbReference type="ARBA" id="ARBA00022741"/>
    </source>
</evidence>
<evidence type="ECO:0000313" key="8">
    <source>
        <dbReference type="Proteomes" id="UP000515152"/>
    </source>
</evidence>
<gene>
    <name evidence="9" type="primary">LOC116220990</name>
</gene>
<dbReference type="RefSeq" id="XP_031425798.1">
    <property type="nucleotide sequence ID" value="XM_031569938.1"/>
</dbReference>
<dbReference type="Gene3D" id="1.10.510.10">
    <property type="entry name" value="Transferase(Phosphotransferase) domain 1"/>
    <property type="match status" value="1"/>
</dbReference>
<evidence type="ECO:0000256" key="2">
    <source>
        <dbReference type="ARBA" id="ARBA00022679"/>
    </source>
</evidence>
<keyword evidence="1" id="KW-0723">Serine/threonine-protein kinase</keyword>
<dbReference type="Proteomes" id="UP000515152">
    <property type="component" value="Chromosome 7"/>
</dbReference>
<evidence type="ECO:0000256" key="6">
    <source>
        <dbReference type="SAM" id="MobiDB-lite"/>
    </source>
</evidence>
<reference evidence="9" key="1">
    <citation type="submission" date="2025-08" db="UniProtKB">
        <authorList>
            <consortium name="RefSeq"/>
        </authorList>
    </citation>
    <scope>IDENTIFICATION</scope>
</reference>
<feature type="region of interest" description="Disordered" evidence="6">
    <location>
        <begin position="120"/>
        <end position="144"/>
    </location>
</feature>
<evidence type="ECO:0000256" key="5">
    <source>
        <dbReference type="ARBA" id="ARBA00022840"/>
    </source>
</evidence>
<keyword evidence="2" id="KW-0808">Transferase</keyword>
<sequence length="144" mass="16477">MILHKGPHNLSGLLGPRAYLFMSCSMGVLHFQLQTQWKTYMAILQGIDAVEFPKPICKAAANLIKRLCRSNPSERLGSQRSGVKDMKRHKWFDGFDWEAVCKRTITPPILPCVHHAPEYREARPPHGDNGNSSRTEIPHWEKDF</sequence>
<keyword evidence="3" id="KW-0547">Nucleotide-binding</keyword>
<dbReference type="GeneID" id="116220990"/>
<dbReference type="AlphaFoldDB" id="A0A6P8FBA7"/>
<evidence type="ECO:0000313" key="9">
    <source>
        <dbReference type="RefSeq" id="XP_031425798.1"/>
    </source>
</evidence>